<dbReference type="Gene3D" id="3.30.460.40">
    <property type="match status" value="1"/>
</dbReference>
<dbReference type="EMBL" id="SMRT01000031">
    <property type="protein sequence ID" value="TDF91033.1"/>
    <property type="molecule type" value="Genomic_DNA"/>
</dbReference>
<organism evidence="1 2">
    <name type="scientific">Paenibacillus piri</name>
    <dbReference type="NCBI Taxonomy" id="2547395"/>
    <lineage>
        <taxon>Bacteria</taxon>
        <taxon>Bacillati</taxon>
        <taxon>Bacillota</taxon>
        <taxon>Bacilli</taxon>
        <taxon>Bacillales</taxon>
        <taxon>Paenibacillaceae</taxon>
        <taxon>Paenibacillus</taxon>
    </lineage>
</organism>
<evidence type="ECO:0008006" key="3">
    <source>
        <dbReference type="Google" id="ProtNLM"/>
    </source>
</evidence>
<dbReference type="InterPro" id="IPR019646">
    <property type="entry name" value="Aminoglyc_AdlTrfase"/>
</dbReference>
<name>A0A4R5K7G0_9BACL</name>
<proteinExistence type="predicted"/>
<dbReference type="AlphaFoldDB" id="A0A4R5K7G0"/>
<reference evidence="1 2" key="1">
    <citation type="submission" date="2019-03" db="EMBL/GenBank/DDBJ databases">
        <title>This is whole genome sequence of Paenibacillus sp MS74 strain.</title>
        <authorList>
            <person name="Trinh H.N."/>
        </authorList>
    </citation>
    <scope>NUCLEOTIDE SEQUENCE [LARGE SCALE GENOMIC DNA]</scope>
    <source>
        <strain evidence="1 2">MS74</strain>
    </source>
</reference>
<keyword evidence="2" id="KW-1185">Reference proteome</keyword>
<dbReference type="Pfam" id="PF10706">
    <property type="entry name" value="Aminoglyc_resit"/>
    <property type="match status" value="1"/>
</dbReference>
<evidence type="ECO:0000313" key="1">
    <source>
        <dbReference type="EMBL" id="TDF91033.1"/>
    </source>
</evidence>
<dbReference type="OrthoDB" id="9800567at2"/>
<sequence>MVNVESLISQARIFFDNRGFIWSVCGGRAIDLFLGKQTRVHKDLDIAVFWEDRNSIIALMLAKGWKVFEACGGGVIRELFDKQEIPFDNRNLFCFTANENRCRLDEEQKQWLRESLEKEYYNDHVWLQRL</sequence>
<accession>A0A4R5K7G0</accession>
<comment type="caution">
    <text evidence="1">The sequence shown here is derived from an EMBL/GenBank/DDBJ whole genome shotgun (WGS) entry which is preliminary data.</text>
</comment>
<dbReference type="Proteomes" id="UP000295636">
    <property type="component" value="Unassembled WGS sequence"/>
</dbReference>
<evidence type="ECO:0000313" key="2">
    <source>
        <dbReference type="Proteomes" id="UP000295636"/>
    </source>
</evidence>
<protein>
    <recommendedName>
        <fullName evidence="3">Nucleotidyltransferase family protein</fullName>
    </recommendedName>
</protein>
<gene>
    <name evidence="1" type="ORF">E1757_33585</name>
</gene>